<keyword evidence="4" id="KW-0378">Hydrolase</keyword>
<dbReference type="CDD" id="cd11375">
    <property type="entry name" value="Peptidase_M54"/>
    <property type="match status" value="1"/>
</dbReference>
<dbReference type="GO" id="GO:0008237">
    <property type="term" value="F:metallopeptidase activity"/>
    <property type="evidence" value="ECO:0007669"/>
    <property type="project" value="UniProtKB-KW"/>
</dbReference>
<proteinExistence type="predicted"/>
<dbReference type="GO" id="GO:0006508">
    <property type="term" value="P:proteolysis"/>
    <property type="evidence" value="ECO:0007669"/>
    <property type="project" value="UniProtKB-KW"/>
</dbReference>
<evidence type="ECO:0008006" key="8">
    <source>
        <dbReference type="Google" id="ProtNLM"/>
    </source>
</evidence>
<dbReference type="PANTHER" id="PTHR15910">
    <property type="entry name" value="ARCHAEMETZINCIN"/>
    <property type="match status" value="1"/>
</dbReference>
<evidence type="ECO:0000256" key="6">
    <source>
        <dbReference type="ARBA" id="ARBA00023049"/>
    </source>
</evidence>
<dbReference type="InterPro" id="IPR012091">
    <property type="entry name" value="Pept_M54_archaemetzncn_arc/bac"/>
</dbReference>
<keyword evidence="6" id="KW-0482">Metalloprotease</keyword>
<dbReference type="NCBIfam" id="NF033823">
    <property type="entry name" value="archmetzin"/>
    <property type="match status" value="1"/>
</dbReference>
<evidence type="ECO:0000256" key="1">
    <source>
        <dbReference type="ARBA" id="ARBA00001947"/>
    </source>
</evidence>
<dbReference type="InterPro" id="IPR012962">
    <property type="entry name" value="Pept_M54_archaemetzincn"/>
</dbReference>
<dbReference type="AlphaFoldDB" id="A0A0F9UM05"/>
<comment type="cofactor">
    <cofactor evidence="1">
        <name>Zn(2+)</name>
        <dbReference type="ChEBI" id="CHEBI:29105"/>
    </cofactor>
</comment>
<evidence type="ECO:0000256" key="2">
    <source>
        <dbReference type="ARBA" id="ARBA00022670"/>
    </source>
</evidence>
<dbReference type="Pfam" id="PF07998">
    <property type="entry name" value="Peptidase_M54"/>
    <property type="match status" value="1"/>
</dbReference>
<dbReference type="EMBL" id="LAZR01000922">
    <property type="protein sequence ID" value="KKN54593.1"/>
    <property type="molecule type" value="Genomic_DNA"/>
</dbReference>
<dbReference type="Gene3D" id="3.40.390.10">
    <property type="entry name" value="Collagenase (Catalytic Domain)"/>
    <property type="match status" value="1"/>
</dbReference>
<protein>
    <recommendedName>
        <fullName evidence="8">Archaemetzincin</fullName>
    </recommendedName>
</protein>
<evidence type="ECO:0000256" key="4">
    <source>
        <dbReference type="ARBA" id="ARBA00022801"/>
    </source>
</evidence>
<reference evidence="7" key="1">
    <citation type="journal article" date="2015" name="Nature">
        <title>Complex archaea that bridge the gap between prokaryotes and eukaryotes.</title>
        <authorList>
            <person name="Spang A."/>
            <person name="Saw J.H."/>
            <person name="Jorgensen S.L."/>
            <person name="Zaremba-Niedzwiedzka K."/>
            <person name="Martijn J."/>
            <person name="Lind A.E."/>
            <person name="van Eijk R."/>
            <person name="Schleper C."/>
            <person name="Guy L."/>
            <person name="Ettema T.J."/>
        </authorList>
    </citation>
    <scope>NUCLEOTIDE SEQUENCE</scope>
</reference>
<name>A0A0F9UM05_9ZZZZ</name>
<gene>
    <name evidence="7" type="ORF">LCGC14_0590920</name>
</gene>
<dbReference type="SUPFAM" id="SSF55486">
    <property type="entry name" value="Metalloproteases ('zincins'), catalytic domain"/>
    <property type="match status" value="1"/>
</dbReference>
<evidence type="ECO:0000313" key="7">
    <source>
        <dbReference type="EMBL" id="KKN54593.1"/>
    </source>
</evidence>
<keyword evidence="3" id="KW-0479">Metal-binding</keyword>
<comment type="caution">
    <text evidence="7">The sequence shown here is derived from an EMBL/GenBank/DDBJ whole genome shotgun (WGS) entry which is preliminary data.</text>
</comment>
<dbReference type="GO" id="GO:0008270">
    <property type="term" value="F:zinc ion binding"/>
    <property type="evidence" value="ECO:0007669"/>
    <property type="project" value="InterPro"/>
</dbReference>
<keyword evidence="5" id="KW-0862">Zinc</keyword>
<dbReference type="PIRSF" id="PIRSF005785">
    <property type="entry name" value="Zn-prot_arch"/>
    <property type="match status" value="1"/>
</dbReference>
<evidence type="ECO:0000256" key="5">
    <source>
        <dbReference type="ARBA" id="ARBA00022833"/>
    </source>
</evidence>
<keyword evidence="2" id="KW-0645">Protease</keyword>
<dbReference type="PANTHER" id="PTHR15910:SF1">
    <property type="entry name" value="ARCHAEMETZINCIN-2"/>
    <property type="match status" value="1"/>
</dbReference>
<sequence>MIYLLPIGDIDRSILLRLKKRLKIALEGYNINAGIYPEDIQLDNLDYNVEREQYHATRILKKLSKVFREKHFYRILGVMDRDIYTKNYNFIFGIANPISRIALISIRRLRENFYKESGLIHRTAKSKIKFEIRVYKESIHELGHTFGLKHCFNSCVMNFSNSLADTDNKPEEFCLSCLSKLNLDED</sequence>
<evidence type="ECO:0000256" key="3">
    <source>
        <dbReference type="ARBA" id="ARBA00022723"/>
    </source>
</evidence>
<organism evidence="7">
    <name type="scientific">marine sediment metagenome</name>
    <dbReference type="NCBI Taxonomy" id="412755"/>
    <lineage>
        <taxon>unclassified sequences</taxon>
        <taxon>metagenomes</taxon>
        <taxon>ecological metagenomes</taxon>
    </lineage>
</organism>
<accession>A0A0F9UM05</accession>
<dbReference type="InterPro" id="IPR024079">
    <property type="entry name" value="MetalloPept_cat_dom_sf"/>
</dbReference>